<evidence type="ECO:0000313" key="11">
    <source>
        <dbReference type="Proteomes" id="UP000177097"/>
    </source>
</evidence>
<comment type="subcellular location">
    <subcellularLocation>
        <location evidence="1">Cell membrane</location>
        <topology evidence="1">Multi-pass membrane protein</topology>
    </subcellularLocation>
</comment>
<dbReference type="InterPro" id="IPR052157">
    <property type="entry name" value="BCAA_transport_permease"/>
</dbReference>
<dbReference type="InterPro" id="IPR001851">
    <property type="entry name" value="ABC_transp_permease"/>
</dbReference>
<feature type="transmembrane region" description="Helical" evidence="9">
    <location>
        <begin position="32"/>
        <end position="51"/>
    </location>
</feature>
<dbReference type="GO" id="GO:0006865">
    <property type="term" value="P:amino acid transport"/>
    <property type="evidence" value="ECO:0007669"/>
    <property type="project" value="UniProtKB-KW"/>
</dbReference>
<dbReference type="PANTHER" id="PTHR11795">
    <property type="entry name" value="BRANCHED-CHAIN AMINO ACID TRANSPORT SYSTEM PERMEASE PROTEIN LIVH"/>
    <property type="match status" value="1"/>
</dbReference>
<keyword evidence="7 9" id="KW-0472">Membrane</keyword>
<comment type="caution">
    <text evidence="10">The sequence shown here is derived from an EMBL/GenBank/DDBJ whole genome shotgun (WGS) entry which is preliminary data.</text>
</comment>
<dbReference type="STRING" id="1802389.A3C17_00380"/>
<dbReference type="Proteomes" id="UP000177097">
    <property type="component" value="Unassembled WGS sequence"/>
</dbReference>
<feature type="transmembrane region" description="Helical" evidence="9">
    <location>
        <begin position="57"/>
        <end position="78"/>
    </location>
</feature>
<evidence type="ECO:0000256" key="9">
    <source>
        <dbReference type="SAM" id="Phobius"/>
    </source>
</evidence>
<sequence>MVPQIIINSIIAGSLYALVAMGFSLIYSVTKFFNLAHGVLAAVGGYGVFFFGRMLGLPVMVAVALGILIATLVGWLLERCVFSPLRSRKSSALVLLVASLGAFTAIQALIALLFGSQFLTLAPILEGGSPFTVAGATITDVQIVLVGTALAAFVCVWLILKKTSFGKVVRATADDEEVAKIVGINTHKVIGKTFVIGSMLAGMAGILSGFDTGIEPIMGLPLLLKGVIAAIIGGMGSVPGALLGAYLLGFSENVGVWFIPGEWKDAISFSILILFLLLRPFGILGRK</sequence>
<protein>
    <recommendedName>
        <fullName evidence="12">ABC transporter permease</fullName>
    </recommendedName>
</protein>
<dbReference type="GO" id="GO:0022857">
    <property type="term" value="F:transmembrane transporter activity"/>
    <property type="evidence" value="ECO:0007669"/>
    <property type="project" value="InterPro"/>
</dbReference>
<proteinExistence type="inferred from homology"/>
<feature type="transmembrane region" description="Helical" evidence="9">
    <location>
        <begin position="6"/>
        <end position="27"/>
    </location>
</feature>
<evidence type="ECO:0000256" key="3">
    <source>
        <dbReference type="ARBA" id="ARBA00022475"/>
    </source>
</evidence>
<dbReference type="EMBL" id="MGDX01000018">
    <property type="protein sequence ID" value="OGL71059.1"/>
    <property type="molecule type" value="Genomic_DNA"/>
</dbReference>
<keyword evidence="5" id="KW-0029">Amino-acid transport</keyword>
<feature type="transmembrane region" description="Helical" evidence="9">
    <location>
        <begin position="134"/>
        <end position="160"/>
    </location>
</feature>
<evidence type="ECO:0000256" key="8">
    <source>
        <dbReference type="ARBA" id="ARBA00037998"/>
    </source>
</evidence>
<dbReference type="PANTHER" id="PTHR11795:SF445">
    <property type="entry name" value="AMINO ACID ABC TRANSPORTER PERMEASE PROTEIN"/>
    <property type="match status" value="1"/>
</dbReference>
<evidence type="ECO:0000256" key="2">
    <source>
        <dbReference type="ARBA" id="ARBA00022448"/>
    </source>
</evidence>
<keyword evidence="3" id="KW-1003">Cell membrane</keyword>
<dbReference type="Pfam" id="PF02653">
    <property type="entry name" value="BPD_transp_2"/>
    <property type="match status" value="1"/>
</dbReference>
<evidence type="ECO:0000256" key="7">
    <source>
        <dbReference type="ARBA" id="ARBA00023136"/>
    </source>
</evidence>
<reference evidence="10 11" key="1">
    <citation type="journal article" date="2016" name="Nat. Commun.">
        <title>Thousands of microbial genomes shed light on interconnected biogeochemical processes in an aquifer system.</title>
        <authorList>
            <person name="Anantharaman K."/>
            <person name="Brown C.T."/>
            <person name="Hug L.A."/>
            <person name="Sharon I."/>
            <person name="Castelle C.J."/>
            <person name="Probst A.J."/>
            <person name="Thomas B.C."/>
            <person name="Singh A."/>
            <person name="Wilkins M.J."/>
            <person name="Karaoz U."/>
            <person name="Brodie E.L."/>
            <person name="Williams K.H."/>
            <person name="Hubbard S.S."/>
            <person name="Banfield J.F."/>
        </authorList>
    </citation>
    <scope>NUCLEOTIDE SEQUENCE [LARGE SCALE GENOMIC DNA]</scope>
</reference>
<organism evidence="10 11">
    <name type="scientific">Candidatus Uhrbacteria bacterium RIFCSPHIGHO2_02_FULL_53_13</name>
    <dbReference type="NCBI Taxonomy" id="1802389"/>
    <lineage>
        <taxon>Bacteria</taxon>
        <taxon>Candidatus Uhriibacteriota</taxon>
    </lineage>
</organism>
<evidence type="ECO:0000256" key="1">
    <source>
        <dbReference type="ARBA" id="ARBA00004651"/>
    </source>
</evidence>
<keyword evidence="6 9" id="KW-1133">Transmembrane helix</keyword>
<evidence type="ECO:0000313" key="10">
    <source>
        <dbReference type="EMBL" id="OGL71059.1"/>
    </source>
</evidence>
<dbReference type="CDD" id="cd06582">
    <property type="entry name" value="TM_PBP1_LivH_like"/>
    <property type="match status" value="1"/>
</dbReference>
<feature type="transmembrane region" description="Helical" evidence="9">
    <location>
        <begin position="90"/>
        <end position="114"/>
    </location>
</feature>
<evidence type="ECO:0000256" key="4">
    <source>
        <dbReference type="ARBA" id="ARBA00022692"/>
    </source>
</evidence>
<comment type="similarity">
    <text evidence="8">Belongs to the binding-protein-dependent transport system permease family. LivHM subfamily.</text>
</comment>
<name>A0A1F7TYH7_9BACT</name>
<dbReference type="AlphaFoldDB" id="A0A1F7TYH7"/>
<evidence type="ECO:0008006" key="12">
    <source>
        <dbReference type="Google" id="ProtNLM"/>
    </source>
</evidence>
<gene>
    <name evidence="10" type="ORF">A3C17_00380</name>
</gene>
<accession>A0A1F7TYH7</accession>
<feature type="transmembrane region" description="Helical" evidence="9">
    <location>
        <begin position="266"/>
        <end position="284"/>
    </location>
</feature>
<keyword evidence="2" id="KW-0813">Transport</keyword>
<feature type="transmembrane region" description="Helical" evidence="9">
    <location>
        <begin position="222"/>
        <end position="246"/>
    </location>
</feature>
<keyword evidence="4 9" id="KW-0812">Transmembrane</keyword>
<dbReference type="GO" id="GO:0005886">
    <property type="term" value="C:plasma membrane"/>
    <property type="evidence" value="ECO:0007669"/>
    <property type="project" value="UniProtKB-SubCell"/>
</dbReference>
<evidence type="ECO:0000256" key="6">
    <source>
        <dbReference type="ARBA" id="ARBA00022989"/>
    </source>
</evidence>
<evidence type="ECO:0000256" key="5">
    <source>
        <dbReference type="ARBA" id="ARBA00022970"/>
    </source>
</evidence>